<reference evidence="3" key="1">
    <citation type="submission" date="2009-10" db="EMBL/GenBank/DDBJ databases">
        <title>Diversity of trophic interactions inside an arsenic-rich microbial ecosystem.</title>
        <authorList>
            <person name="Bertin P.N."/>
            <person name="Heinrich-Salmeron A."/>
            <person name="Pelletier E."/>
            <person name="Goulhen-Chollet F."/>
            <person name="Arsene-Ploetze F."/>
            <person name="Gallien S."/>
            <person name="Calteau A."/>
            <person name="Vallenet D."/>
            <person name="Casiot C."/>
            <person name="Chane-Woon-Ming B."/>
            <person name="Giloteaux L."/>
            <person name="Barakat M."/>
            <person name="Bonnefoy V."/>
            <person name="Bruneel O."/>
            <person name="Chandler M."/>
            <person name="Cleiss J."/>
            <person name="Duran R."/>
            <person name="Elbaz-Poulichet F."/>
            <person name="Fonknechten N."/>
            <person name="Lauga B."/>
            <person name="Mornico D."/>
            <person name="Ortet P."/>
            <person name="Schaeffer C."/>
            <person name="Siguier P."/>
            <person name="Alexander Thil Smith A."/>
            <person name="Van Dorsselaer A."/>
            <person name="Weissenbach J."/>
            <person name="Medigue C."/>
            <person name="Le Paslier D."/>
        </authorList>
    </citation>
    <scope>NUCLEOTIDE SEQUENCE</scope>
</reference>
<evidence type="ECO:0000313" key="3">
    <source>
        <dbReference type="EMBL" id="CBH98760.1"/>
    </source>
</evidence>
<dbReference type="Gene3D" id="1.10.150.130">
    <property type="match status" value="1"/>
</dbReference>
<dbReference type="InterPro" id="IPR010998">
    <property type="entry name" value="Integrase_recombinase_N"/>
</dbReference>
<dbReference type="EMBL" id="CABM01000061">
    <property type="protein sequence ID" value="CBH98760.1"/>
    <property type="molecule type" value="Genomic_DNA"/>
</dbReference>
<organism evidence="3">
    <name type="scientific">mine drainage metagenome</name>
    <dbReference type="NCBI Taxonomy" id="410659"/>
    <lineage>
        <taxon>unclassified sequences</taxon>
        <taxon>metagenomes</taxon>
        <taxon>ecological metagenomes</taxon>
    </lineage>
</organism>
<dbReference type="InterPro" id="IPR044068">
    <property type="entry name" value="CB"/>
</dbReference>
<dbReference type="GO" id="GO:0003677">
    <property type="term" value="F:DNA binding"/>
    <property type="evidence" value="ECO:0007669"/>
    <property type="project" value="UniProtKB-KW"/>
</dbReference>
<protein>
    <recommendedName>
        <fullName evidence="2">Core-binding (CB) domain-containing protein</fullName>
    </recommendedName>
</protein>
<name>E6PV03_9ZZZZ</name>
<sequence length="437" mass="49645">MRTCNVCGGSFTAPVQHDDRRHNCLSISGAVVGALPKECWQNSDHPYARDLLASMPSYLQRSAGTESSHRLRFAITTRVYGLTRDGRLTTEQVDELLRDFRPRSVHLFMERLPAHSSIRAQLENSLKQVRQRDKAETQAKKVLRERPVIMLPEDFERGVMLFVEKTHRIAEIKHRHGHRYSANTVRKRGYDARAFCEFLAGQGLQQWPQVAQHHLDDYISATDRWAAARAYTFLQFIRQNFRLTQRFVRPKLRLKPPAEAVMPIAEIPAVLKRLIGFSDPQAVVAGLFLALFAQTPTRSAGLTFGDFRKRDGRVEALFAEQWTPLDPLTTRYLEQLAPAVVDDAAVSDTRLFRYSAAYLGRKVGQAVGVPLRPLRLGAVANLIRSGITDRGALHRVLGVSLPTLAYVEKVFEWDLHMTVDPEMVKSRNEVIRGERTE</sequence>
<dbReference type="PROSITE" id="PS51900">
    <property type="entry name" value="CB"/>
    <property type="match status" value="1"/>
</dbReference>
<gene>
    <name evidence="3" type="ORF">CARN2_4242</name>
</gene>
<evidence type="ECO:0000256" key="1">
    <source>
        <dbReference type="ARBA" id="ARBA00023125"/>
    </source>
</evidence>
<dbReference type="AlphaFoldDB" id="E6PV03"/>
<proteinExistence type="predicted"/>
<keyword evidence="1" id="KW-0238">DNA-binding</keyword>
<feature type="domain" description="Core-binding (CB)" evidence="2">
    <location>
        <begin position="164"/>
        <end position="245"/>
    </location>
</feature>
<evidence type="ECO:0000259" key="2">
    <source>
        <dbReference type="PROSITE" id="PS51900"/>
    </source>
</evidence>
<comment type="caution">
    <text evidence="3">The sequence shown here is derived from an EMBL/GenBank/DDBJ whole genome shotgun (WGS) entry which is preliminary data.</text>
</comment>
<accession>E6PV03</accession>